<dbReference type="Proteomes" id="UP001221189">
    <property type="component" value="Unassembled WGS sequence"/>
</dbReference>
<evidence type="ECO:0000313" key="1">
    <source>
        <dbReference type="EMBL" id="MDC8772375.1"/>
    </source>
</evidence>
<comment type="caution">
    <text evidence="1">The sequence shown here is derived from an EMBL/GenBank/DDBJ whole genome shotgun (WGS) entry which is preliminary data.</text>
</comment>
<protein>
    <submittedName>
        <fullName evidence="1">Uncharacterized protein</fullName>
    </submittedName>
</protein>
<proteinExistence type="predicted"/>
<gene>
    <name evidence="1" type="ORF">PRZ03_12405</name>
</gene>
<accession>A0ABT5KEX7</accession>
<dbReference type="EMBL" id="JAQQXT010000007">
    <property type="protein sequence ID" value="MDC8772375.1"/>
    <property type="molecule type" value="Genomic_DNA"/>
</dbReference>
<evidence type="ECO:0000313" key="2">
    <source>
        <dbReference type="Proteomes" id="UP001221189"/>
    </source>
</evidence>
<sequence>MSTPDVNLLALLAYRMGAISIGHMALRHQMSWDVAPSMEVYFNGKLVIDGRATGFTNPAIESAIIHCRAILEFLGLKSSKASSTGIAERSRRTNQDDCGVENFAGLSMLTKTKALAAYPGEQLEAEAALALIFHSANKGLAHTTASFERHSGEARLLAIAFRGVPTLLVNGFYLPLNIAPPNHELTSRPRAE</sequence>
<keyword evidence="2" id="KW-1185">Reference proteome</keyword>
<organism evidence="1 2">
    <name type="scientific">Roseateles albus</name>
    <dbReference type="NCBI Taxonomy" id="2987525"/>
    <lineage>
        <taxon>Bacteria</taxon>
        <taxon>Pseudomonadati</taxon>
        <taxon>Pseudomonadota</taxon>
        <taxon>Betaproteobacteria</taxon>
        <taxon>Burkholderiales</taxon>
        <taxon>Sphaerotilaceae</taxon>
        <taxon>Roseateles</taxon>
    </lineage>
</organism>
<name>A0ABT5KEX7_9BURK</name>
<dbReference type="RefSeq" id="WP_273600583.1">
    <property type="nucleotide sequence ID" value="NZ_JAQQXT010000007.1"/>
</dbReference>
<reference evidence="1 2" key="1">
    <citation type="submission" date="2022-10" db="EMBL/GenBank/DDBJ databases">
        <title>Paucibacter sp. hw1 Genome sequencing.</title>
        <authorList>
            <person name="Park S."/>
        </authorList>
    </citation>
    <scope>NUCLEOTIDE SEQUENCE [LARGE SCALE GENOMIC DNA]</scope>
    <source>
        <strain evidence="2">hw1</strain>
    </source>
</reference>